<keyword evidence="4" id="KW-0119">Carbohydrate metabolism</keyword>
<dbReference type="Proteomes" id="UP000036923">
    <property type="component" value="Unassembled WGS sequence"/>
</dbReference>
<dbReference type="InterPro" id="IPR003305">
    <property type="entry name" value="CenC_carb-bd"/>
</dbReference>
<sequence>MKKLAVLGTSLLVLTAGGITCSAAEMLQTTDFKGGVSLPWHIAESNEQNSWAQVKDGKYEVNMDQKGTNKWDVQLRHREISIKKGHTYTVKFSVTADKATRIYTKIGDQGEPYGEAWNNKWEPYSLKAGQILTAEDTFTADKDYKIAEWAFHLGGELAGSLPVKISFISMSLDDPDFIPTPNPTPTPYRDIRVNQLGYFPNSVKRATFKVSSGSVGPTEWKLKNSEGDVVAVGKTIPFGSDHASGENVHIIDFSSFTTPGKDYQLSIGNIQSFPFDIGIDMYLQMKYDALKYFYHARSGIEIKMPYCVDSKWARPAGHPNDEAALIAGRNYSGPSSINGTGGWYDGADQSKYVVNGGLALWLMQNQYEHSKANGLSDVFGDSKLNIPESANGINDLLDESRWEMEWMLKMQIPEGYERAGMAADKLAGEKWNMLPLRPDQDEQRRIYYPPSTAATLNLAACAAQAARIWKDIDHEFSQRCLMASQTAYEAAKANPAIFVPYGNEPGSIMYGDNYIEDEFYWVACELYVTTGESEYLKDLRGYKDSQMMPYSLSGLFDHCCGCFDYCTTGGLGTLTLVLHKSSEFPEAKESIKKAADNFIGIINGEGYGIPLRESTYEDKLGVRSDVTGYQHASNFYVINEAIVMAYAYDISKDIKYINALTESIDYLIGRNPLYKVYVTGFGENSVKYPHHLFFCPQIDYNYPSVPPGFLVSGPDSTTNLVYYEGGFIPKGFPPAQKSYLDHVEAWQTNDVNITYNASLAWVTYYLDAFGKDIPMQPVSTPTNTPTPEVVLEDINKDGTVNISDVVLVAKAFGTTYDSINYDPLADVNKDGVVNMVDAIAIAGKFGYTYSHKYSICY</sequence>
<dbReference type="PROSITE" id="PS51766">
    <property type="entry name" value="DOCKERIN"/>
    <property type="match status" value="1"/>
</dbReference>
<dbReference type="PROSITE" id="PS00018">
    <property type="entry name" value="EF_HAND_1"/>
    <property type="match status" value="1"/>
</dbReference>
<keyword evidence="10" id="KW-1185">Reference proteome</keyword>
<dbReference type="InterPro" id="IPR012341">
    <property type="entry name" value="6hp_glycosidase-like_sf"/>
</dbReference>
<dbReference type="CDD" id="cd02850">
    <property type="entry name" value="E_set_Cellulase_N"/>
    <property type="match status" value="1"/>
</dbReference>
<dbReference type="CDD" id="cd14254">
    <property type="entry name" value="Dockerin_II"/>
    <property type="match status" value="1"/>
</dbReference>
<dbReference type="SUPFAM" id="SSF48208">
    <property type="entry name" value="Six-hairpin glycosidases"/>
    <property type="match status" value="1"/>
</dbReference>
<dbReference type="InterPro" id="IPR008928">
    <property type="entry name" value="6-hairpin_glycosidase_sf"/>
</dbReference>
<accession>A0A0L6JRM6</accession>
<keyword evidence="5 9" id="KW-0326">Glycosidase</keyword>
<dbReference type="SUPFAM" id="SSF63446">
    <property type="entry name" value="Type I dockerin domain"/>
    <property type="match status" value="1"/>
</dbReference>
<dbReference type="eggNOG" id="COG5297">
    <property type="taxonomic scope" value="Bacteria"/>
</dbReference>
<dbReference type="Pfam" id="PF00404">
    <property type="entry name" value="Dockerin_1"/>
    <property type="match status" value="1"/>
</dbReference>
<dbReference type="GO" id="GO:0008810">
    <property type="term" value="F:cellulase activity"/>
    <property type="evidence" value="ECO:0007669"/>
    <property type="project" value="InterPro"/>
</dbReference>
<feature type="domain" description="Dockerin" evidence="8">
    <location>
        <begin position="787"/>
        <end position="855"/>
    </location>
</feature>
<dbReference type="InterPro" id="IPR008979">
    <property type="entry name" value="Galactose-bd-like_sf"/>
</dbReference>
<evidence type="ECO:0000256" key="1">
    <source>
        <dbReference type="ARBA" id="ARBA00007072"/>
    </source>
</evidence>
<dbReference type="SUPFAM" id="SSF81296">
    <property type="entry name" value="E set domains"/>
    <property type="match status" value="1"/>
</dbReference>
<organism evidence="9 10">
    <name type="scientific">Pseudobacteroides cellulosolvens ATCC 35603 = DSM 2933</name>
    <dbReference type="NCBI Taxonomy" id="398512"/>
    <lineage>
        <taxon>Bacteria</taxon>
        <taxon>Bacillati</taxon>
        <taxon>Bacillota</taxon>
        <taxon>Clostridia</taxon>
        <taxon>Eubacteriales</taxon>
        <taxon>Oscillospiraceae</taxon>
        <taxon>Pseudobacteroides</taxon>
    </lineage>
</organism>
<dbReference type="PANTHER" id="PTHR22298">
    <property type="entry name" value="ENDO-1,4-BETA-GLUCANASE"/>
    <property type="match status" value="1"/>
</dbReference>
<comment type="similarity">
    <text evidence="1">Belongs to the glycosyl hydrolase 9 (cellulase E) family.</text>
</comment>
<dbReference type="GO" id="GO:0016162">
    <property type="term" value="F:cellulose 1,4-beta-cellobiosidase activity"/>
    <property type="evidence" value="ECO:0007669"/>
    <property type="project" value="UniProtKB-EC"/>
</dbReference>
<dbReference type="EC" id="3.2.1.91" evidence="9"/>
<evidence type="ECO:0000256" key="3">
    <source>
        <dbReference type="ARBA" id="ARBA00023001"/>
    </source>
</evidence>
<comment type="caution">
    <text evidence="9">The sequence shown here is derived from an EMBL/GenBank/DDBJ whole genome shotgun (WGS) entry which is preliminary data.</text>
</comment>
<name>A0A0L6JRM6_9FIRM</name>
<dbReference type="Pfam" id="PF00759">
    <property type="entry name" value="Glyco_hydro_9"/>
    <property type="match status" value="1"/>
</dbReference>
<dbReference type="InterPro" id="IPR002105">
    <property type="entry name" value="Dockerin_1_rpt"/>
</dbReference>
<gene>
    <name evidence="9" type="ORF">Bccel_3614</name>
</gene>
<evidence type="ECO:0000259" key="8">
    <source>
        <dbReference type="PROSITE" id="PS51766"/>
    </source>
</evidence>
<dbReference type="EMBL" id="LGTC01000001">
    <property type="protein sequence ID" value="KNY28340.1"/>
    <property type="molecule type" value="Genomic_DNA"/>
</dbReference>
<reference evidence="10" key="1">
    <citation type="submission" date="2015-07" db="EMBL/GenBank/DDBJ databases">
        <title>Near-Complete Genome Sequence of the Cellulolytic Bacterium Bacteroides (Pseudobacteroides) cellulosolvens ATCC 35603.</title>
        <authorList>
            <person name="Dassa B."/>
            <person name="Utturkar S.M."/>
            <person name="Klingeman D.M."/>
            <person name="Hurt R.A."/>
            <person name="Keller M."/>
            <person name="Xu J."/>
            <person name="Reddy Y.H.K."/>
            <person name="Borovok I."/>
            <person name="Grinberg I.R."/>
            <person name="Lamed R."/>
            <person name="Zhivin O."/>
            <person name="Bayer E.A."/>
            <person name="Brown S.D."/>
        </authorList>
    </citation>
    <scope>NUCLEOTIDE SEQUENCE [LARGE SCALE GENOMIC DNA]</scope>
    <source>
        <strain evidence="10">DSM 2933</strain>
    </source>
</reference>
<keyword evidence="2 9" id="KW-0378">Hydrolase</keyword>
<dbReference type="Pfam" id="PF02018">
    <property type="entry name" value="CBM_4_9"/>
    <property type="match status" value="1"/>
</dbReference>
<dbReference type="Gene3D" id="2.60.120.260">
    <property type="entry name" value="Galactose-binding domain-like"/>
    <property type="match status" value="1"/>
</dbReference>
<proteinExistence type="inferred from homology"/>
<dbReference type="STRING" id="398512.Bccel_3614"/>
<evidence type="ECO:0000313" key="10">
    <source>
        <dbReference type="Proteomes" id="UP000036923"/>
    </source>
</evidence>
<dbReference type="Gene3D" id="1.50.10.10">
    <property type="match status" value="1"/>
</dbReference>
<dbReference type="Pfam" id="PF02927">
    <property type="entry name" value="CelD_N"/>
    <property type="match status" value="1"/>
</dbReference>
<dbReference type="Gene3D" id="1.10.1330.10">
    <property type="entry name" value="Dockerin domain"/>
    <property type="match status" value="1"/>
</dbReference>
<evidence type="ECO:0000256" key="2">
    <source>
        <dbReference type="ARBA" id="ARBA00022801"/>
    </source>
</evidence>
<dbReference type="GO" id="GO:0030245">
    <property type="term" value="P:cellulose catabolic process"/>
    <property type="evidence" value="ECO:0007669"/>
    <property type="project" value="UniProtKB-KW"/>
</dbReference>
<dbReference type="InterPro" id="IPR036439">
    <property type="entry name" value="Dockerin_dom_sf"/>
</dbReference>
<dbReference type="InterPro" id="IPR016134">
    <property type="entry name" value="Dockerin_dom"/>
</dbReference>
<feature type="signal peptide" evidence="7">
    <location>
        <begin position="1"/>
        <end position="23"/>
    </location>
</feature>
<keyword evidence="6" id="KW-0624">Polysaccharide degradation</keyword>
<evidence type="ECO:0000256" key="5">
    <source>
        <dbReference type="ARBA" id="ARBA00023295"/>
    </source>
</evidence>
<feature type="chain" id="PRO_5005565805" evidence="7">
    <location>
        <begin position="24"/>
        <end position="857"/>
    </location>
</feature>
<dbReference type="InterPro" id="IPR014756">
    <property type="entry name" value="Ig_E-set"/>
</dbReference>
<keyword evidence="3" id="KW-0136">Cellulose degradation</keyword>
<dbReference type="Gene3D" id="2.60.40.10">
    <property type="entry name" value="Immunoglobulins"/>
    <property type="match status" value="1"/>
</dbReference>
<evidence type="ECO:0000313" key="9">
    <source>
        <dbReference type="EMBL" id="KNY28340.1"/>
    </source>
</evidence>
<evidence type="ECO:0000256" key="7">
    <source>
        <dbReference type="SAM" id="SignalP"/>
    </source>
</evidence>
<keyword evidence="7" id="KW-0732">Signal</keyword>
<protein>
    <submittedName>
        <fullName evidence="9">Cellulose 1,4-beta-cellobiosidase</fullName>
        <ecNumber evidence="9">3.2.1.91</ecNumber>
    </submittedName>
</protein>
<dbReference type="SUPFAM" id="SSF49785">
    <property type="entry name" value="Galactose-binding domain-like"/>
    <property type="match status" value="1"/>
</dbReference>
<dbReference type="AlphaFoldDB" id="A0A0L6JRM6"/>
<dbReference type="InterPro" id="IPR018247">
    <property type="entry name" value="EF_Hand_1_Ca_BS"/>
</dbReference>
<dbReference type="InterPro" id="IPR013783">
    <property type="entry name" value="Ig-like_fold"/>
</dbReference>
<evidence type="ECO:0000256" key="6">
    <source>
        <dbReference type="ARBA" id="ARBA00023326"/>
    </source>
</evidence>
<dbReference type="InterPro" id="IPR001701">
    <property type="entry name" value="Glyco_hydro_9"/>
</dbReference>
<evidence type="ECO:0000256" key="4">
    <source>
        <dbReference type="ARBA" id="ARBA00023277"/>
    </source>
</evidence>
<dbReference type="InterPro" id="IPR004197">
    <property type="entry name" value="Cellulase_Ig-like"/>
</dbReference>